<keyword evidence="5 6" id="KW-0408">Iron</keyword>
<evidence type="ECO:0000313" key="8">
    <source>
        <dbReference type="EMBL" id="GBG12355.1"/>
    </source>
</evidence>
<dbReference type="AlphaFoldDB" id="A0A2R5F1K3"/>
<reference evidence="8 9" key="1">
    <citation type="submission" date="2017-08" db="EMBL/GenBank/DDBJ databases">
        <title>Substantial Increase in Enzyme Production by Combined Drug-Resistance Mutations in Paenibacillus agaridevorans.</title>
        <authorList>
            <person name="Tanaka Y."/>
            <person name="Funane K."/>
            <person name="Hosaka T."/>
            <person name="Shiwa Y."/>
            <person name="Fujita N."/>
            <person name="Miyazaki T."/>
            <person name="Yoshikawa H."/>
            <person name="Murakami K."/>
            <person name="Kasahara K."/>
            <person name="Inaoka T."/>
            <person name="Hiraga Y."/>
            <person name="Ochi K."/>
        </authorList>
    </citation>
    <scope>NUCLEOTIDE SEQUENCE [LARGE SCALE GENOMIC DNA]</scope>
    <source>
        <strain evidence="8 9">T-3040</strain>
    </source>
</reference>
<evidence type="ECO:0000259" key="7">
    <source>
        <dbReference type="PROSITE" id="PS51007"/>
    </source>
</evidence>
<evidence type="ECO:0000256" key="4">
    <source>
        <dbReference type="ARBA" id="ARBA00022982"/>
    </source>
</evidence>
<dbReference type="InterPro" id="IPR036909">
    <property type="entry name" value="Cyt_c-like_dom_sf"/>
</dbReference>
<evidence type="ECO:0000256" key="3">
    <source>
        <dbReference type="ARBA" id="ARBA00022723"/>
    </source>
</evidence>
<name>A0A2R5F1K3_9BACL</name>
<dbReference type="Pfam" id="PF13442">
    <property type="entry name" value="Cytochrome_CBB3"/>
    <property type="match status" value="1"/>
</dbReference>
<organism evidence="8 9">
    <name type="scientific">Paenibacillus agaridevorans</name>
    <dbReference type="NCBI Taxonomy" id="171404"/>
    <lineage>
        <taxon>Bacteria</taxon>
        <taxon>Bacillati</taxon>
        <taxon>Bacillota</taxon>
        <taxon>Bacilli</taxon>
        <taxon>Bacillales</taxon>
        <taxon>Paenibacillaceae</taxon>
        <taxon>Paenibacillus</taxon>
    </lineage>
</organism>
<feature type="domain" description="Cytochrome c" evidence="7">
    <location>
        <begin position="44"/>
        <end position="120"/>
    </location>
</feature>
<dbReference type="Gene3D" id="1.10.760.10">
    <property type="entry name" value="Cytochrome c-like domain"/>
    <property type="match status" value="1"/>
</dbReference>
<gene>
    <name evidence="8" type="ORF">PAT3040_07230</name>
</gene>
<sequence length="120" mass="13167">MHKWIMATLLGVAGLLAVYLLTFNLPEKEEHVAEEQFTVPDTPVDAATAEAFYKSNCMGCHGDQYQGAMGPALANIGSLRSKEEIYKTVLKGKSGGMPSFEGKITEEELINLTNWLAEMK</sequence>
<dbReference type="InterPro" id="IPR009056">
    <property type="entry name" value="Cyt_c-like_dom"/>
</dbReference>
<dbReference type="PANTHER" id="PTHR37823">
    <property type="entry name" value="CYTOCHROME C-553-LIKE"/>
    <property type="match status" value="1"/>
</dbReference>
<keyword evidence="2 6" id="KW-0349">Heme</keyword>
<keyword evidence="4" id="KW-0249">Electron transport</keyword>
<dbReference type="PROSITE" id="PS51007">
    <property type="entry name" value="CYTC"/>
    <property type="match status" value="1"/>
</dbReference>
<protein>
    <submittedName>
        <fullName evidence="8">Cytochrome c</fullName>
    </submittedName>
</protein>
<keyword evidence="1" id="KW-0813">Transport</keyword>
<dbReference type="GO" id="GO:0009055">
    <property type="term" value="F:electron transfer activity"/>
    <property type="evidence" value="ECO:0007669"/>
    <property type="project" value="InterPro"/>
</dbReference>
<dbReference type="GO" id="GO:0020037">
    <property type="term" value="F:heme binding"/>
    <property type="evidence" value="ECO:0007669"/>
    <property type="project" value="InterPro"/>
</dbReference>
<keyword evidence="3 6" id="KW-0479">Metal-binding</keyword>
<evidence type="ECO:0000256" key="2">
    <source>
        <dbReference type="ARBA" id="ARBA00022617"/>
    </source>
</evidence>
<evidence type="ECO:0000256" key="5">
    <source>
        <dbReference type="ARBA" id="ARBA00023004"/>
    </source>
</evidence>
<proteinExistence type="predicted"/>
<dbReference type="InterPro" id="IPR051811">
    <property type="entry name" value="Cytochrome_c550/c551-like"/>
</dbReference>
<evidence type="ECO:0000256" key="6">
    <source>
        <dbReference type="PROSITE-ProRule" id="PRU00433"/>
    </source>
</evidence>
<dbReference type="Proteomes" id="UP000245202">
    <property type="component" value="Unassembled WGS sequence"/>
</dbReference>
<dbReference type="GO" id="GO:0046872">
    <property type="term" value="F:metal ion binding"/>
    <property type="evidence" value="ECO:0007669"/>
    <property type="project" value="UniProtKB-KW"/>
</dbReference>
<accession>A0A2R5F1K3</accession>
<dbReference type="SUPFAM" id="SSF46626">
    <property type="entry name" value="Cytochrome c"/>
    <property type="match status" value="1"/>
</dbReference>
<dbReference type="RefSeq" id="WP_087570219.1">
    <property type="nucleotide sequence ID" value="NZ_BDQX01000458.1"/>
</dbReference>
<dbReference type="EMBL" id="BDQX01000458">
    <property type="protein sequence ID" value="GBG12355.1"/>
    <property type="molecule type" value="Genomic_DNA"/>
</dbReference>
<dbReference type="PANTHER" id="PTHR37823:SF4">
    <property type="entry name" value="MENAQUINOL-CYTOCHROME C REDUCTASE CYTOCHROME B_C SUBUNIT"/>
    <property type="match status" value="1"/>
</dbReference>
<keyword evidence="9" id="KW-1185">Reference proteome</keyword>
<evidence type="ECO:0000256" key="1">
    <source>
        <dbReference type="ARBA" id="ARBA00022448"/>
    </source>
</evidence>
<comment type="caution">
    <text evidence="8">The sequence shown here is derived from an EMBL/GenBank/DDBJ whole genome shotgun (WGS) entry which is preliminary data.</text>
</comment>
<evidence type="ECO:0000313" key="9">
    <source>
        <dbReference type="Proteomes" id="UP000245202"/>
    </source>
</evidence>